<accession>A0ABC9CJL6</accession>
<keyword evidence="2" id="KW-1185">Reference proteome</keyword>
<dbReference type="InterPro" id="IPR053307">
    <property type="entry name" value="Mitochondrial_IM_protease"/>
</dbReference>
<evidence type="ECO:0000313" key="2">
    <source>
        <dbReference type="Proteomes" id="UP001497457"/>
    </source>
</evidence>
<proteinExistence type="predicted"/>
<dbReference type="CDD" id="cd06530">
    <property type="entry name" value="S26_SPase_I"/>
    <property type="match status" value="1"/>
</dbReference>
<dbReference type="SUPFAM" id="SSF51306">
    <property type="entry name" value="LexA/Signal peptidase"/>
    <property type="match status" value="1"/>
</dbReference>
<evidence type="ECO:0008006" key="3">
    <source>
        <dbReference type="Google" id="ProtNLM"/>
    </source>
</evidence>
<sequence>MSPLWIWATRLRYALSKTHYSTAESLKRYHAGEIRIEGLAGRFYTNFFEGKLTSMHFAHNDRGDMVPTIHKDGATVLVRKLLDYPSPIGVFVGDVVVIKNPEDPSQLLIRRLAAVEGCEMVSTDEKDEPFILARNHCWVLADNQSLTPKMARDSRLFGPVPLGYIYGRVIYTLRTTADHGMVKNRVCSVAMKQDFPAVAKELDLQALLDGVNMRLKK</sequence>
<dbReference type="InterPro" id="IPR019533">
    <property type="entry name" value="Peptidase_S26"/>
</dbReference>
<dbReference type="InterPro" id="IPR036286">
    <property type="entry name" value="LexA/Signal_pep-like_sf"/>
</dbReference>
<protein>
    <recommendedName>
        <fullName evidence="3">Mitochondrial inner membrane protease subunit 1</fullName>
    </recommendedName>
</protein>
<organism evidence="1 2">
    <name type="scientific">Urochloa decumbens</name>
    <dbReference type="NCBI Taxonomy" id="240449"/>
    <lineage>
        <taxon>Eukaryota</taxon>
        <taxon>Viridiplantae</taxon>
        <taxon>Streptophyta</taxon>
        <taxon>Embryophyta</taxon>
        <taxon>Tracheophyta</taxon>
        <taxon>Spermatophyta</taxon>
        <taxon>Magnoliopsida</taxon>
        <taxon>Liliopsida</taxon>
        <taxon>Poales</taxon>
        <taxon>Poaceae</taxon>
        <taxon>PACMAD clade</taxon>
        <taxon>Panicoideae</taxon>
        <taxon>Panicodae</taxon>
        <taxon>Paniceae</taxon>
        <taxon>Melinidinae</taxon>
        <taxon>Urochloa</taxon>
    </lineage>
</organism>
<dbReference type="Proteomes" id="UP001497457">
    <property type="component" value="Chromosome 3rd"/>
</dbReference>
<dbReference type="PANTHER" id="PTHR47040">
    <property type="entry name" value="OSJNBA0068L06.9 PROTEIN"/>
    <property type="match status" value="1"/>
</dbReference>
<dbReference type="Gene3D" id="2.10.109.10">
    <property type="entry name" value="Umud Fragment, subunit A"/>
    <property type="match status" value="1"/>
</dbReference>
<name>A0ABC9CJL6_9POAL</name>
<reference evidence="1" key="1">
    <citation type="submission" date="2024-10" db="EMBL/GenBank/DDBJ databases">
        <authorList>
            <person name="Ryan C."/>
        </authorList>
    </citation>
    <scope>NUCLEOTIDE SEQUENCE [LARGE SCALE GENOMIC DNA]</scope>
</reference>
<dbReference type="EMBL" id="OZ075113">
    <property type="protein sequence ID" value="CAL5020130.1"/>
    <property type="molecule type" value="Genomic_DNA"/>
</dbReference>
<gene>
    <name evidence="1" type="ORF">URODEC1_LOCUS75175</name>
</gene>
<evidence type="ECO:0000313" key="1">
    <source>
        <dbReference type="EMBL" id="CAL5020130.1"/>
    </source>
</evidence>
<dbReference type="PANTHER" id="PTHR47040:SF1">
    <property type="entry name" value="MITOCHONDRIAL ATP-INDEPENDENT INNER MEMBRANE PROTEASE SUBUNIT 2"/>
    <property type="match status" value="1"/>
</dbReference>
<dbReference type="AlphaFoldDB" id="A0ABC9CJL6"/>